<reference evidence="1 2" key="1">
    <citation type="submission" date="2013-06" db="EMBL/GenBank/DDBJ databases">
        <authorList>
            <person name="Weinstock G."/>
            <person name="Sodergren E."/>
            <person name="Lobos E.A."/>
            <person name="Fulton L."/>
            <person name="Fulton R."/>
            <person name="Courtney L."/>
            <person name="Fronick C."/>
            <person name="O'Laughlin M."/>
            <person name="Godfrey J."/>
            <person name="Wilson R.M."/>
            <person name="Miner T."/>
            <person name="Farmer C."/>
            <person name="Delehaunty K."/>
            <person name="Cordes M."/>
            <person name="Minx P."/>
            <person name="Tomlinson C."/>
            <person name="Chen J."/>
            <person name="Wollam A."/>
            <person name="Pepin K.H."/>
            <person name="Bhonagiri V."/>
            <person name="Zhang X."/>
            <person name="Warren W."/>
            <person name="Mitreva M."/>
            <person name="Mardis E.R."/>
            <person name="Wilson R.K."/>
        </authorList>
    </citation>
    <scope>NUCLEOTIDE SEQUENCE [LARGE SCALE GENOMIC DNA]</scope>
    <source>
        <strain evidence="1 2">ATCC 27803</strain>
    </source>
</reference>
<dbReference type="Proteomes" id="UP000016658">
    <property type="component" value="Unassembled WGS sequence"/>
</dbReference>
<dbReference type="RefSeq" id="WP_248660675.1">
    <property type="nucleotide sequence ID" value="NZ_KI271032.1"/>
</dbReference>
<sequence length="54" mass="6440">MESKNFGINDLAVNEQNPLAKEFYEHMGFIVYKRTETDEQGNPYPLLYMKRKQI</sequence>
<accession>U2P9Y6</accession>
<dbReference type="Gene3D" id="3.40.630.30">
    <property type="match status" value="1"/>
</dbReference>
<evidence type="ECO:0000313" key="2">
    <source>
        <dbReference type="Proteomes" id="UP000016658"/>
    </source>
</evidence>
<evidence type="ECO:0000313" key="1">
    <source>
        <dbReference type="EMBL" id="ERK47335.1"/>
    </source>
</evidence>
<comment type="caution">
    <text evidence="1">The sequence shown here is derived from an EMBL/GenBank/DDBJ whole genome shotgun (WGS) entry which is preliminary data.</text>
</comment>
<gene>
    <name evidence="1" type="ORF">HMPREF0367_00139</name>
</gene>
<organism evidence="1 2">
    <name type="scientific">Faecalitalea cylindroides ATCC 27803</name>
    <dbReference type="NCBI Taxonomy" id="649755"/>
    <lineage>
        <taxon>Bacteria</taxon>
        <taxon>Bacillati</taxon>
        <taxon>Bacillota</taxon>
        <taxon>Erysipelotrichia</taxon>
        <taxon>Erysipelotrichales</taxon>
        <taxon>Erysipelotrichaceae</taxon>
        <taxon>Faecalitalea</taxon>
    </lineage>
</organism>
<dbReference type="InterPro" id="IPR016181">
    <property type="entry name" value="Acyl_CoA_acyltransferase"/>
</dbReference>
<dbReference type="HOGENOM" id="CLU_193615_2_0_9"/>
<evidence type="ECO:0008006" key="3">
    <source>
        <dbReference type="Google" id="ProtNLM"/>
    </source>
</evidence>
<protein>
    <recommendedName>
        <fullName evidence="3">N-acetyltransferase domain-containing protein</fullName>
    </recommendedName>
</protein>
<dbReference type="SUPFAM" id="SSF55729">
    <property type="entry name" value="Acyl-CoA N-acyltransferases (Nat)"/>
    <property type="match status" value="1"/>
</dbReference>
<name>U2P9Y6_9FIRM</name>
<proteinExistence type="predicted"/>
<dbReference type="EMBL" id="AWVI01000007">
    <property type="protein sequence ID" value="ERK47335.1"/>
    <property type="molecule type" value="Genomic_DNA"/>
</dbReference>
<dbReference type="PATRIC" id="fig|649755.3.peg.124"/>
<dbReference type="AlphaFoldDB" id="U2P9Y6"/>